<organism evidence="5">
    <name type="scientific">Salvia splendens</name>
    <name type="common">Scarlet sage</name>
    <dbReference type="NCBI Taxonomy" id="180675"/>
    <lineage>
        <taxon>Eukaryota</taxon>
        <taxon>Viridiplantae</taxon>
        <taxon>Streptophyta</taxon>
        <taxon>Embryophyta</taxon>
        <taxon>Tracheophyta</taxon>
        <taxon>Spermatophyta</taxon>
        <taxon>Magnoliopsida</taxon>
        <taxon>eudicotyledons</taxon>
        <taxon>Gunneridae</taxon>
        <taxon>Pentapetalae</taxon>
        <taxon>asterids</taxon>
        <taxon>lamiids</taxon>
        <taxon>Lamiales</taxon>
        <taxon>Lamiaceae</taxon>
        <taxon>Nepetoideae</taxon>
        <taxon>Mentheae</taxon>
        <taxon>Salviinae</taxon>
        <taxon>Salvia</taxon>
        <taxon>Salvia subgen. Calosphace</taxon>
        <taxon>core Calosphace</taxon>
    </lineage>
</organism>
<dbReference type="AlphaFoldDB" id="A0A8X9A9K4"/>
<feature type="compositionally biased region" description="Low complexity" evidence="4">
    <location>
        <begin position="20"/>
        <end position="30"/>
    </location>
</feature>
<feature type="compositionally biased region" description="Basic and acidic residues" evidence="4">
    <location>
        <begin position="1"/>
        <end position="19"/>
    </location>
</feature>
<evidence type="ECO:0000256" key="4">
    <source>
        <dbReference type="SAM" id="MobiDB-lite"/>
    </source>
</evidence>
<feature type="compositionally biased region" description="Polar residues" evidence="4">
    <location>
        <begin position="44"/>
        <end position="60"/>
    </location>
</feature>
<gene>
    <name evidence="5" type="ORF">SASPL_104192</name>
</gene>
<comment type="caution">
    <text evidence="5">The sequence shown here is derived from an EMBL/GenBank/DDBJ whole genome shotgun (WGS) entry which is preliminary data.</text>
</comment>
<dbReference type="PANTHER" id="PTHR31580:SF5">
    <property type="entry name" value="FILAMENT-LIKE PLANT PROTEIN 1-RELATED"/>
    <property type="match status" value="1"/>
</dbReference>
<feature type="coiled-coil region" evidence="3">
    <location>
        <begin position="360"/>
        <end position="443"/>
    </location>
</feature>
<feature type="compositionally biased region" description="Polar residues" evidence="4">
    <location>
        <begin position="538"/>
        <end position="564"/>
    </location>
</feature>
<dbReference type="PANTHER" id="PTHR31580">
    <property type="entry name" value="FILAMENT-LIKE PLANT PROTEIN 4"/>
    <property type="match status" value="1"/>
</dbReference>
<name>A0A8X9A9K4_SALSN</name>
<accession>A0A8X9A9K4</accession>
<keyword evidence="2 3" id="KW-0175">Coiled coil</keyword>
<feature type="region of interest" description="Disordered" evidence="4">
    <location>
        <begin position="1"/>
        <end position="60"/>
    </location>
</feature>
<evidence type="ECO:0008006" key="7">
    <source>
        <dbReference type="Google" id="ProtNLM"/>
    </source>
</evidence>
<sequence>MMEKWKWMWKRRPSERSPGESESSGSFSSPTERYSDEQDESRESPNSSVQSPEITYKLSFTNDEAKENVKRLTEKLSAALVNVSAKEELVKQHAKVAEEAVAGWEKAENEVAALKQHLEVALQQNVNLEREIASGSPKKLNSRSKLLNSRPEPKLQNTEILLLLTRSLLVLESMEKENLLLKQEMKARCKELESMIIERDLSIQAAETASKLQLESIKEVAKLEAECRRLQSLARKSSPLNNLIPAPTSHFYADSLTDSHSDSGERLNAVEMDACTTSDVGRNGSEPSCSDLLASALIAGLDQFKNEKLLPSRLTACTVEFDMMDDFLEMERLAALPDTKNSTPLTLCESASGESTSMDNRLLGAELDSTTQRVAELEKKLEEMEAERAELEAALDESQGSVRAAETKSEELQKELKAVNEAKELLESQLVGLEVEARTMSANVDFLNAEIQDKWTLSAELSTKCQELETESVLQKNSPNSNGELKIKQEDLAVAADKLAECQRTIASLGMQLKSLVMLEDFLIDTTNVPNGALLSSMPKTPSSDETSHSTTASSDVENGSSEESLALSTIHVTAAKSRNGFGKFFARSKSGVELRHRQD</sequence>
<evidence type="ECO:0000313" key="6">
    <source>
        <dbReference type="Proteomes" id="UP000298416"/>
    </source>
</evidence>
<dbReference type="InterPro" id="IPR008587">
    <property type="entry name" value="FPP_plant"/>
</dbReference>
<evidence type="ECO:0000256" key="3">
    <source>
        <dbReference type="SAM" id="Coils"/>
    </source>
</evidence>
<keyword evidence="6" id="KW-1185">Reference proteome</keyword>
<evidence type="ECO:0000256" key="1">
    <source>
        <dbReference type="ARBA" id="ARBA00005921"/>
    </source>
</evidence>
<reference evidence="5" key="1">
    <citation type="submission" date="2018-01" db="EMBL/GenBank/DDBJ databases">
        <authorList>
            <person name="Mao J.F."/>
        </authorList>
    </citation>
    <scope>NUCLEOTIDE SEQUENCE</scope>
    <source>
        <strain evidence="5">Huo1</strain>
        <tissue evidence="5">Leaf</tissue>
    </source>
</reference>
<protein>
    <recommendedName>
        <fullName evidence="7">Filament-like plant protein</fullName>
    </recommendedName>
</protein>
<feature type="coiled-coil region" evidence="3">
    <location>
        <begin position="62"/>
        <end position="131"/>
    </location>
</feature>
<comment type="similarity">
    <text evidence="1">Belongs to the FPP family.</text>
</comment>
<dbReference type="Pfam" id="PF05911">
    <property type="entry name" value="FPP"/>
    <property type="match status" value="4"/>
</dbReference>
<evidence type="ECO:0000256" key="2">
    <source>
        <dbReference type="ARBA" id="ARBA00023054"/>
    </source>
</evidence>
<proteinExistence type="inferred from homology"/>
<evidence type="ECO:0000313" key="5">
    <source>
        <dbReference type="EMBL" id="KAG6432611.1"/>
    </source>
</evidence>
<dbReference type="Proteomes" id="UP000298416">
    <property type="component" value="Unassembled WGS sequence"/>
</dbReference>
<reference evidence="5" key="2">
    <citation type="submission" date="2020-08" db="EMBL/GenBank/DDBJ databases">
        <title>Plant Genome Project.</title>
        <authorList>
            <person name="Zhang R.-G."/>
        </authorList>
    </citation>
    <scope>NUCLEOTIDE SEQUENCE</scope>
    <source>
        <strain evidence="5">Huo1</strain>
        <tissue evidence="5">Leaf</tissue>
    </source>
</reference>
<feature type="region of interest" description="Disordered" evidence="4">
    <location>
        <begin position="534"/>
        <end position="564"/>
    </location>
</feature>
<dbReference type="EMBL" id="PNBA02000002">
    <property type="protein sequence ID" value="KAG6432611.1"/>
    <property type="molecule type" value="Genomic_DNA"/>
</dbReference>